<evidence type="ECO:0000256" key="7">
    <source>
        <dbReference type="ARBA" id="ARBA00022870"/>
    </source>
</evidence>
<organism evidence="14">
    <name type="scientific">Potato rough dwarf virus</name>
    <dbReference type="NCBI Taxonomy" id="106118"/>
    <lineage>
        <taxon>Viruses</taxon>
        <taxon>Riboviria</taxon>
        <taxon>Orthornavirae</taxon>
        <taxon>Kitrinoviricota</taxon>
        <taxon>Alsuviricetes</taxon>
        <taxon>Tymovirales</taxon>
        <taxon>Betaflexiviridae</taxon>
        <taxon>Quinvirinae</taxon>
        <taxon>Carlavirus</taxon>
        <taxon>Carlavirus pisolani</taxon>
        <taxon>Potato virus P</taxon>
    </lineage>
</organism>
<keyword evidence="11" id="KW-1038">Host endoplasmic reticulum</keyword>
<accession>Q156E7</accession>
<evidence type="ECO:0000256" key="9">
    <source>
        <dbReference type="ARBA" id="ARBA00023031"/>
    </source>
</evidence>
<proteinExistence type="inferred from homology"/>
<reference evidence="14" key="1">
    <citation type="journal article" date="2006" name="Plant Pathol.">
        <title>Characterization of Potato rough dwarf virus and Potato virus P: distinct strains of the same viral species in the genus Carlavirus.</title>
        <authorList>
            <person name="Nisbet C."/>
            <person name="Butzonitch I.P."/>
            <person name="Colavita M."/>
            <person name="Daniels J."/>
            <person name="Martin J."/>
            <person name="Burns R."/>
            <person name="George E."/>
            <person name="Akhond M.A.Y."/>
            <person name="Mulholland V."/>
            <person name="Jeffries C.J."/>
        </authorList>
    </citation>
    <scope>NUCLEOTIDE SEQUENCE</scope>
    <source>
        <strain evidence="14">123</strain>
    </source>
</reference>
<keyword evidence="9" id="KW-0916">Viral movement protein</keyword>
<protein>
    <recommendedName>
        <fullName evidence="4">Movement protein TGB2</fullName>
    </recommendedName>
    <alternativeName>
        <fullName evidence="12">Triple gene block 2 protein</fullName>
    </alternativeName>
</protein>
<feature type="transmembrane region" description="Helical" evidence="13">
    <location>
        <begin position="12"/>
        <end position="30"/>
    </location>
</feature>
<sequence>MPLTPPPNYSQSFLCAAIGLSIALSLGLLTRSTLPFAGDGNHSLPHGGVYRDGTKHILYNHPKKLNSVEAGSAWCKQPWLLCITLVLLITYLSKRGERCQACGRQH</sequence>
<evidence type="ECO:0000256" key="4">
    <source>
        <dbReference type="ARBA" id="ARBA00013304"/>
    </source>
</evidence>
<gene>
    <name evidence="14" type="primary">12K</name>
</gene>
<keyword evidence="6 13" id="KW-0812">Transmembrane</keyword>
<evidence type="ECO:0000256" key="11">
    <source>
        <dbReference type="ARBA" id="ARBA00023184"/>
    </source>
</evidence>
<evidence type="ECO:0000256" key="6">
    <source>
        <dbReference type="ARBA" id="ARBA00022692"/>
    </source>
</evidence>
<dbReference type="GO" id="GO:0044167">
    <property type="term" value="C:host cell endoplasmic reticulum membrane"/>
    <property type="evidence" value="ECO:0007669"/>
    <property type="project" value="UniProtKB-SubCell"/>
</dbReference>
<keyword evidence="5" id="KW-0813">Transport</keyword>
<evidence type="ECO:0000256" key="3">
    <source>
        <dbReference type="ARBA" id="ARBA00010321"/>
    </source>
</evidence>
<evidence type="ECO:0000256" key="12">
    <source>
        <dbReference type="ARBA" id="ARBA00032240"/>
    </source>
</evidence>
<name>Q156E7_9VIRU</name>
<comment type="similarity">
    <text evidence="3">Belongs to the Tymovirales TGBp2 protein family.</text>
</comment>
<feature type="transmembrane region" description="Helical" evidence="13">
    <location>
        <begin position="77"/>
        <end position="94"/>
    </location>
</feature>
<dbReference type="Pfam" id="PF01307">
    <property type="entry name" value="Plant_vir_prot"/>
    <property type="match status" value="1"/>
</dbReference>
<evidence type="ECO:0000256" key="5">
    <source>
        <dbReference type="ARBA" id="ARBA00022448"/>
    </source>
</evidence>
<comment type="subcellular location">
    <subcellularLocation>
        <location evidence="2">Host endoplasmic reticulum membrane</location>
    </subcellularLocation>
</comment>
<evidence type="ECO:0000256" key="2">
    <source>
        <dbReference type="ARBA" id="ARBA00004625"/>
    </source>
</evidence>
<evidence type="ECO:0000256" key="10">
    <source>
        <dbReference type="ARBA" id="ARBA00023136"/>
    </source>
</evidence>
<keyword evidence="7" id="KW-1043">Host membrane</keyword>
<dbReference type="InterPro" id="IPR001896">
    <property type="entry name" value="Plant_vir_prot"/>
</dbReference>
<evidence type="ECO:0000256" key="1">
    <source>
        <dbReference type="ARBA" id="ARBA00002252"/>
    </source>
</evidence>
<evidence type="ECO:0000256" key="13">
    <source>
        <dbReference type="SAM" id="Phobius"/>
    </source>
</evidence>
<evidence type="ECO:0000313" key="14">
    <source>
        <dbReference type="EMBL" id="ABG21366.1"/>
    </source>
</evidence>
<keyword evidence="10 13" id="KW-0472">Membrane</keyword>
<keyword evidence="8 13" id="KW-1133">Transmembrane helix</keyword>
<evidence type="ECO:0000256" key="8">
    <source>
        <dbReference type="ARBA" id="ARBA00022989"/>
    </source>
</evidence>
<dbReference type="EMBL" id="DQ640311">
    <property type="protein sequence ID" value="ABG21366.1"/>
    <property type="molecule type" value="Genomic_RNA"/>
</dbReference>
<comment type="function">
    <text evidence="1">Plays a role in viral cell-to-cell propagation, by facilitating genome transport to neighboring plant cells through plasmosdesmata,.</text>
</comment>
<dbReference type="GO" id="GO:0046740">
    <property type="term" value="P:transport of virus in host, cell to cell"/>
    <property type="evidence" value="ECO:0007669"/>
    <property type="project" value="UniProtKB-KW"/>
</dbReference>